<evidence type="ECO:0000313" key="2">
    <source>
        <dbReference type="Proteomes" id="UP000308121"/>
    </source>
</evidence>
<accession>A0A7Z8K2Y5</accession>
<dbReference type="AlphaFoldDB" id="A0A7Z8K2Y5"/>
<dbReference type="Proteomes" id="UP000308121">
    <property type="component" value="Unassembled WGS sequence"/>
</dbReference>
<name>A0A7Z8K2Y5_9CELL</name>
<evidence type="ECO:0000313" key="1">
    <source>
        <dbReference type="EMBL" id="TKR26794.1"/>
    </source>
</evidence>
<comment type="caution">
    <text evidence="1">The sequence shown here is derived from an EMBL/GenBank/DDBJ whole genome shotgun (WGS) entry which is preliminary data.</text>
</comment>
<dbReference type="RefSeq" id="WP_154728391.1">
    <property type="nucleotide sequence ID" value="NZ_SZYE01000015.1"/>
</dbReference>
<evidence type="ECO:0008006" key="3">
    <source>
        <dbReference type="Google" id="ProtNLM"/>
    </source>
</evidence>
<sequence>MAVLYHIRVVGPERDLGGLGDFADIVAAPTGDGAILSCEVPDASGLTGVVALLCDLGVDIAELQAVTGRS</sequence>
<dbReference type="EMBL" id="SZYE01000015">
    <property type="protein sequence ID" value="TKR26794.1"/>
    <property type="molecule type" value="Genomic_DNA"/>
</dbReference>
<organism evidence="1 2">
    <name type="scientific">Cellulomonas hominis</name>
    <dbReference type="NCBI Taxonomy" id="156981"/>
    <lineage>
        <taxon>Bacteria</taxon>
        <taxon>Bacillati</taxon>
        <taxon>Actinomycetota</taxon>
        <taxon>Actinomycetes</taxon>
        <taxon>Micrococcales</taxon>
        <taxon>Cellulomonadaceae</taxon>
        <taxon>Cellulomonas</taxon>
    </lineage>
</organism>
<proteinExistence type="predicted"/>
<reference evidence="1 2" key="1">
    <citation type="submission" date="2019-05" db="EMBL/GenBank/DDBJ databases">
        <title>Genome sequence of Cellulomonas hominis strain CS1.</title>
        <authorList>
            <person name="Belmont J."/>
            <person name="Maclea K.S."/>
        </authorList>
    </citation>
    <scope>NUCLEOTIDE SEQUENCE [LARGE SCALE GENOMIC DNA]</scope>
    <source>
        <strain evidence="1 2">CS1</strain>
    </source>
</reference>
<dbReference type="OrthoDB" id="4828334at2"/>
<protein>
    <recommendedName>
        <fullName evidence="3">ACT domain-containing protein</fullName>
    </recommendedName>
</protein>
<gene>
    <name evidence="1" type="ORF">FA014_03885</name>
</gene>